<dbReference type="OrthoDB" id="10061678at2759"/>
<feature type="domain" description="DDE Tnp4" evidence="3">
    <location>
        <begin position="326"/>
        <end position="495"/>
    </location>
</feature>
<evidence type="ECO:0000313" key="5">
    <source>
        <dbReference type="Proteomes" id="UP000683360"/>
    </source>
</evidence>
<dbReference type="Pfam" id="PF13359">
    <property type="entry name" value="DDE_Tnp_4"/>
    <property type="match status" value="1"/>
</dbReference>
<proteinExistence type="predicted"/>
<reference evidence="4" key="1">
    <citation type="submission" date="2021-03" db="EMBL/GenBank/DDBJ databases">
        <authorList>
            <person name="Bekaert M."/>
        </authorList>
    </citation>
    <scope>NUCLEOTIDE SEQUENCE</scope>
</reference>
<keyword evidence="5" id="KW-1185">Reference proteome</keyword>
<evidence type="ECO:0000256" key="1">
    <source>
        <dbReference type="ARBA" id="ARBA00001968"/>
    </source>
</evidence>
<dbReference type="AlphaFoldDB" id="A0A8S3TWD0"/>
<dbReference type="GO" id="GO:0046872">
    <property type="term" value="F:metal ion binding"/>
    <property type="evidence" value="ECO:0007669"/>
    <property type="project" value="UniProtKB-KW"/>
</dbReference>
<keyword evidence="2" id="KW-0479">Metal-binding</keyword>
<gene>
    <name evidence="4" type="ORF">MEDL_48091</name>
</gene>
<evidence type="ECO:0000256" key="2">
    <source>
        <dbReference type="ARBA" id="ARBA00022723"/>
    </source>
</evidence>
<dbReference type="EMBL" id="CAJPWZ010002321">
    <property type="protein sequence ID" value="CAG2235528.1"/>
    <property type="molecule type" value="Genomic_DNA"/>
</dbReference>
<dbReference type="PANTHER" id="PTHR23080">
    <property type="entry name" value="THAP DOMAIN PROTEIN"/>
    <property type="match status" value="1"/>
</dbReference>
<comment type="cofactor">
    <cofactor evidence="1">
        <name>a divalent metal cation</name>
        <dbReference type="ChEBI" id="CHEBI:60240"/>
    </cofactor>
</comment>
<dbReference type="InterPro" id="IPR027806">
    <property type="entry name" value="HARBI1_dom"/>
</dbReference>
<dbReference type="PANTHER" id="PTHR23080:SF141">
    <property type="entry name" value="TRANSPOSASE HELIX-TURN-HELIX DOMAIN-CONTAINING PROTEIN"/>
    <property type="match status" value="1"/>
</dbReference>
<organism evidence="4 5">
    <name type="scientific">Mytilus edulis</name>
    <name type="common">Blue mussel</name>
    <dbReference type="NCBI Taxonomy" id="6550"/>
    <lineage>
        <taxon>Eukaryota</taxon>
        <taxon>Metazoa</taxon>
        <taxon>Spiralia</taxon>
        <taxon>Lophotrochozoa</taxon>
        <taxon>Mollusca</taxon>
        <taxon>Bivalvia</taxon>
        <taxon>Autobranchia</taxon>
        <taxon>Pteriomorphia</taxon>
        <taxon>Mytilida</taxon>
        <taxon>Mytiloidea</taxon>
        <taxon>Mytilidae</taxon>
        <taxon>Mytilinae</taxon>
        <taxon>Mytilus</taxon>
    </lineage>
</organism>
<protein>
    <recommendedName>
        <fullName evidence="3">DDE Tnp4 domain-containing protein</fullName>
    </recommendedName>
</protein>
<name>A0A8S3TWD0_MYTED</name>
<evidence type="ECO:0000313" key="4">
    <source>
        <dbReference type="EMBL" id="CAG2235528.1"/>
    </source>
</evidence>
<dbReference type="Proteomes" id="UP000683360">
    <property type="component" value="Unassembled WGS sequence"/>
</dbReference>
<evidence type="ECO:0000259" key="3">
    <source>
        <dbReference type="Pfam" id="PF13359"/>
    </source>
</evidence>
<accession>A0A8S3TWD0</accession>
<sequence length="700" mass="79687">MTKSINCCLCKKRCQLNNRRRCFSGVLKTFLTEKLQRCVKDTDRLCASCTAKLYKQVKNCNKTIRSRSIETNNSLENNVEHILGACAANVFTSPKSIRLEIKSAPKTHRYCIVCKKEGNTRHRLVTITSEARTQSFIEKGIFINQKSRCCKIHMESRFFKIQALDVLQSSKQHEYFSRTDITGLLNDLRTIMKMTSSRLNFDIPALMTEENYNDLTGLSKEQFCDLLGYMSTVRSSGVRSVRTCLGVFLTKLRVGLSNKILGTVFGLKTSQVQRIIHAARRTLMETFVPHTLGFQHISHEDFVKKHTTPVAKQLFTTDPRQAVIVLDGTYIFIQKSSDYHFQRMSYSMHKHRPLVKPMIIVGTDGYILSILGPYFADGHNNDASITKHAITNNLENITAWLKDDDICIVDRGFRDAVQYLEDQGYMVKMPVCMVKGKKQLTTNEANLTRLVTKCRWVVESTNARLKQFHFFEKVVPNTMISSIGDLVKITGGILNKYKRPLVSNPENEEVAKKMLDRSVLENSLQTYVEENNLIRRRTVYLPINASGTVLENFPKLTEEMLRDITLGIYQLKQAPGYTREHLSESGNYELLLCKDSETLLQVKIQSRHSKSTIHTLWIDYNDRSSEVTQKPVNGWYCTCKVGARMVGCCAHVASVLWYLGLERHMKSLKPSRLSGNTSISYAHTGTLSDNHSTSAAGIEE</sequence>
<comment type="caution">
    <text evidence="4">The sequence shown here is derived from an EMBL/GenBank/DDBJ whole genome shotgun (WGS) entry which is preliminary data.</text>
</comment>